<keyword evidence="1" id="KW-0596">Phosphopantetheine</keyword>
<protein>
    <submittedName>
        <fullName evidence="4">Phosphopantetheine-binding protein</fullName>
    </submittedName>
</protein>
<dbReference type="AlphaFoldDB" id="A0A0H4VPZ2"/>
<evidence type="ECO:0000313" key="4">
    <source>
        <dbReference type="EMBL" id="AKQ45799.1"/>
    </source>
</evidence>
<dbReference type="GO" id="GO:0000036">
    <property type="term" value="F:acyl carrier activity"/>
    <property type="evidence" value="ECO:0007669"/>
    <property type="project" value="TreeGrafter"/>
</dbReference>
<name>A0A0H4VPZ2_9BACT</name>
<dbReference type="RefSeq" id="WP_048920709.1">
    <property type="nucleotide sequence ID" value="NZ_CP010777.1"/>
</dbReference>
<dbReference type="STRING" id="1379910.TH63_09330"/>
<dbReference type="SUPFAM" id="SSF47336">
    <property type="entry name" value="ACP-like"/>
    <property type="match status" value="1"/>
</dbReference>
<dbReference type="Proteomes" id="UP000036458">
    <property type="component" value="Chromosome"/>
</dbReference>
<dbReference type="GO" id="GO:0000035">
    <property type="term" value="F:acyl binding"/>
    <property type="evidence" value="ECO:0007669"/>
    <property type="project" value="TreeGrafter"/>
</dbReference>
<dbReference type="OrthoDB" id="9810922at2"/>
<dbReference type="GO" id="GO:0009245">
    <property type="term" value="P:lipid A biosynthetic process"/>
    <property type="evidence" value="ECO:0007669"/>
    <property type="project" value="TreeGrafter"/>
</dbReference>
<evidence type="ECO:0000256" key="2">
    <source>
        <dbReference type="ARBA" id="ARBA00022553"/>
    </source>
</evidence>
<gene>
    <name evidence="4" type="ORF">TH63_09330</name>
</gene>
<dbReference type="PROSITE" id="PS50075">
    <property type="entry name" value="CARRIER"/>
    <property type="match status" value="1"/>
</dbReference>
<organism evidence="4 5">
    <name type="scientific">Rufibacter radiotolerans</name>
    <dbReference type="NCBI Taxonomy" id="1379910"/>
    <lineage>
        <taxon>Bacteria</taxon>
        <taxon>Pseudomonadati</taxon>
        <taxon>Bacteroidota</taxon>
        <taxon>Cytophagia</taxon>
        <taxon>Cytophagales</taxon>
        <taxon>Hymenobacteraceae</taxon>
        <taxon>Rufibacter</taxon>
    </lineage>
</organism>
<feature type="domain" description="Carrier" evidence="3">
    <location>
        <begin position="1"/>
        <end position="80"/>
    </location>
</feature>
<dbReference type="PANTHER" id="PTHR20863">
    <property type="entry name" value="ACYL CARRIER PROTEIN"/>
    <property type="match status" value="1"/>
</dbReference>
<accession>A0A0H4VPZ2</accession>
<reference evidence="4 5" key="1">
    <citation type="submission" date="2015-01" db="EMBL/GenBank/DDBJ databases">
        <title>Rufibacter sp./DG31D/ whole genome sequencing.</title>
        <authorList>
            <person name="Kim M.K."/>
            <person name="Srinivasan S."/>
            <person name="Lee J.-J."/>
        </authorList>
    </citation>
    <scope>NUCLEOTIDE SEQUENCE [LARGE SCALE GENOMIC DNA]</scope>
    <source>
        <strain evidence="4 5">DG31D</strain>
    </source>
</reference>
<dbReference type="GO" id="GO:0005829">
    <property type="term" value="C:cytosol"/>
    <property type="evidence" value="ECO:0007669"/>
    <property type="project" value="TreeGrafter"/>
</dbReference>
<dbReference type="InterPro" id="IPR009081">
    <property type="entry name" value="PP-bd_ACP"/>
</dbReference>
<dbReference type="Gene3D" id="1.10.1200.10">
    <property type="entry name" value="ACP-like"/>
    <property type="match status" value="1"/>
</dbReference>
<dbReference type="Pfam" id="PF00550">
    <property type="entry name" value="PP-binding"/>
    <property type="match status" value="1"/>
</dbReference>
<dbReference type="GO" id="GO:0016020">
    <property type="term" value="C:membrane"/>
    <property type="evidence" value="ECO:0007669"/>
    <property type="project" value="GOC"/>
</dbReference>
<keyword evidence="2" id="KW-0597">Phosphoprotein</keyword>
<evidence type="ECO:0000256" key="1">
    <source>
        <dbReference type="ARBA" id="ARBA00022450"/>
    </source>
</evidence>
<sequence length="84" mass="9612">MTEAEIKQTLVLRLKTIAPDTEPGQLQPNDNIRQTLGIDSYDYLQFIVALDEEFGLQTPEEDYGKIQTMKELVRYIQGHAKAKT</sequence>
<dbReference type="KEGG" id="ruf:TH63_09330"/>
<evidence type="ECO:0000259" key="3">
    <source>
        <dbReference type="PROSITE" id="PS50075"/>
    </source>
</evidence>
<dbReference type="PATRIC" id="fig|1379910.4.peg.2025"/>
<keyword evidence="5" id="KW-1185">Reference proteome</keyword>
<dbReference type="InterPro" id="IPR036736">
    <property type="entry name" value="ACP-like_sf"/>
</dbReference>
<evidence type="ECO:0000313" key="5">
    <source>
        <dbReference type="Proteomes" id="UP000036458"/>
    </source>
</evidence>
<dbReference type="PANTHER" id="PTHR20863:SF76">
    <property type="entry name" value="CARRIER DOMAIN-CONTAINING PROTEIN"/>
    <property type="match status" value="1"/>
</dbReference>
<dbReference type="InterPro" id="IPR003231">
    <property type="entry name" value="ACP"/>
</dbReference>
<proteinExistence type="predicted"/>
<dbReference type="EMBL" id="CP010777">
    <property type="protein sequence ID" value="AKQ45799.1"/>
    <property type="molecule type" value="Genomic_DNA"/>
</dbReference>